<evidence type="ECO:0000256" key="2">
    <source>
        <dbReference type="ARBA" id="ARBA00022645"/>
    </source>
</evidence>
<reference evidence="9" key="2">
    <citation type="submission" date="2025-09" db="UniProtKB">
        <authorList>
            <consortium name="Ensembl"/>
        </authorList>
    </citation>
    <scope>IDENTIFICATION</scope>
</reference>
<name>A0A8C4NM21_EPTBU</name>
<dbReference type="OMA" id="GDWMKPF"/>
<dbReference type="GO" id="GO:1904715">
    <property type="term" value="P:negative regulation of chaperone-mediated autophagy"/>
    <property type="evidence" value="ECO:0007669"/>
    <property type="project" value="UniProtKB-ARBA"/>
</dbReference>
<dbReference type="SUPFAM" id="SSF53474">
    <property type="entry name" value="alpha/beta-Hydrolases"/>
    <property type="match status" value="1"/>
</dbReference>
<dbReference type="InterPro" id="IPR018202">
    <property type="entry name" value="Ser_caboxypep_ser_AS"/>
</dbReference>
<organism evidence="9 10">
    <name type="scientific">Eptatretus burgeri</name>
    <name type="common">Inshore hagfish</name>
    <dbReference type="NCBI Taxonomy" id="7764"/>
    <lineage>
        <taxon>Eukaryota</taxon>
        <taxon>Metazoa</taxon>
        <taxon>Chordata</taxon>
        <taxon>Craniata</taxon>
        <taxon>Vertebrata</taxon>
        <taxon>Cyclostomata</taxon>
        <taxon>Myxini</taxon>
        <taxon>Myxiniformes</taxon>
        <taxon>Myxinidae</taxon>
        <taxon>Eptatretinae</taxon>
        <taxon>Eptatretus</taxon>
    </lineage>
</organism>
<dbReference type="PRINTS" id="PR00724">
    <property type="entry name" value="CRBOXYPTASEC"/>
</dbReference>
<dbReference type="GO" id="GO:0006508">
    <property type="term" value="P:proteolysis"/>
    <property type="evidence" value="ECO:0007669"/>
    <property type="project" value="UniProtKB-KW"/>
</dbReference>
<keyword evidence="10" id="KW-1185">Reference proteome</keyword>
<evidence type="ECO:0000256" key="4">
    <source>
        <dbReference type="ARBA" id="ARBA00022801"/>
    </source>
</evidence>
<evidence type="ECO:0000256" key="8">
    <source>
        <dbReference type="SAM" id="MobiDB-lite"/>
    </source>
</evidence>
<sequence>MVSRSLHIFNAHLCVRAHSTRQDSSSPRAWHTCPSFPKGSSSPASGRIGDRAYVCVWMRLSMLSLQEIMPSSIIPLLLSLSLAISPSLAAPKSDEITELPGLLKQPSFKHYSGFLNASGTKRLHYWFVESQRNPVKDPVVLWMNGGPGCSSMEGLLSEHGPYLIQPDGVTLVYNPYSWNLVSNVLYIEAPAGVGFSYSHDASYTTNDDEVSLNNLLALKQFFQLFPEFIKNEFYITGESYGGFYVPTLAVRVMEEGSLNLMGLVIGNGLSSWKMNDDSLIYFANYHGLFGSDLWMRLQEGCCFQDKCNFYNSTRTKCSDVVKEADNIVENIGLNIYNLYGPCDGGVPKSIRSEGKRLILPHPGYLFSQHKFQQTWREYLLQLSTSFPSVAMDPPCTNTSNLQTYLNNAYVRKAIHVPLELPPWTVCSYDVGLHYKTLYENMTQQYLKLLSSMKYRILFYNGDVDMACNFLGEQWFVESLQQKVEVQRRPWLIGKVTNQVAGFVKEFTNLSLLTVKGAGHMVPTDKPEAAFAMFSRFIQKQPF</sequence>
<dbReference type="FunFam" id="3.40.50.1820:FF:000335">
    <property type="entry name" value="Carboxypeptidase"/>
    <property type="match status" value="1"/>
</dbReference>
<dbReference type="GO" id="GO:0004185">
    <property type="term" value="F:serine-type carboxypeptidase activity"/>
    <property type="evidence" value="ECO:0007669"/>
    <property type="project" value="UniProtKB-UniRule"/>
</dbReference>
<comment type="subunit">
    <text evidence="6">Heterodimer of a 32 kDa chain and a 20 kDa chain; disulfide-linked.</text>
</comment>
<accession>A0A8C4NM21</accession>
<comment type="function">
    <text evidence="5">Protective protein appears to be essential for both the activity of beta-galactosidase and neuraminidase, it associates with these enzymes and exerts a protective function necessary for their stability and activity. This protein is also a carboxypeptidase and can deamidate tachykinins.</text>
</comment>
<dbReference type="Gene3D" id="3.40.50.1820">
    <property type="entry name" value="alpha/beta hydrolase"/>
    <property type="match status" value="2"/>
</dbReference>
<dbReference type="AlphaFoldDB" id="A0A8C4NM21"/>
<protein>
    <recommendedName>
        <fullName evidence="7">Carboxypeptidase</fullName>
        <ecNumber evidence="7">3.4.16.-</ecNumber>
    </recommendedName>
</protein>
<dbReference type="PROSITE" id="PS00131">
    <property type="entry name" value="CARBOXYPEPT_SER_SER"/>
    <property type="match status" value="1"/>
</dbReference>
<dbReference type="EC" id="3.4.16.-" evidence="7"/>
<dbReference type="Proteomes" id="UP000694388">
    <property type="component" value="Unplaced"/>
</dbReference>
<evidence type="ECO:0000256" key="7">
    <source>
        <dbReference type="RuleBase" id="RU361156"/>
    </source>
</evidence>
<evidence type="ECO:0000313" key="9">
    <source>
        <dbReference type="Ensembl" id="ENSEBUP00000005165.1"/>
    </source>
</evidence>
<evidence type="ECO:0000313" key="10">
    <source>
        <dbReference type="Proteomes" id="UP000694388"/>
    </source>
</evidence>
<dbReference type="Ensembl" id="ENSEBUT00000005603.1">
    <property type="protein sequence ID" value="ENSEBUP00000005165.1"/>
    <property type="gene ID" value="ENSEBUG00000003539.1"/>
</dbReference>
<dbReference type="Pfam" id="PF00450">
    <property type="entry name" value="Peptidase_S10"/>
    <property type="match status" value="1"/>
</dbReference>
<dbReference type="PANTHER" id="PTHR11802">
    <property type="entry name" value="SERINE PROTEASE FAMILY S10 SERINE CARBOXYPEPTIDASE"/>
    <property type="match status" value="1"/>
</dbReference>
<dbReference type="InterPro" id="IPR033124">
    <property type="entry name" value="Ser_caboxypep_his_AS"/>
</dbReference>
<keyword evidence="4 7" id="KW-0378">Hydrolase</keyword>
<evidence type="ECO:0000256" key="5">
    <source>
        <dbReference type="ARBA" id="ARBA00054649"/>
    </source>
</evidence>
<evidence type="ECO:0000256" key="6">
    <source>
        <dbReference type="ARBA" id="ARBA00061741"/>
    </source>
</evidence>
<reference evidence="9" key="1">
    <citation type="submission" date="2025-08" db="UniProtKB">
        <authorList>
            <consortium name="Ensembl"/>
        </authorList>
    </citation>
    <scope>IDENTIFICATION</scope>
</reference>
<dbReference type="PROSITE" id="PS00560">
    <property type="entry name" value="CARBOXYPEPT_SER_HIS"/>
    <property type="match status" value="1"/>
</dbReference>
<keyword evidence="3 7" id="KW-0645">Protease</keyword>
<dbReference type="GO" id="GO:0031647">
    <property type="term" value="P:regulation of protein stability"/>
    <property type="evidence" value="ECO:0007669"/>
    <property type="project" value="UniProtKB-ARBA"/>
</dbReference>
<dbReference type="InterPro" id="IPR029058">
    <property type="entry name" value="AB_hydrolase_fold"/>
</dbReference>
<dbReference type="PANTHER" id="PTHR11802:SF502">
    <property type="entry name" value="LYSOSOMAL PROTECTIVE PROTEIN"/>
    <property type="match status" value="1"/>
</dbReference>
<feature type="region of interest" description="Disordered" evidence="8">
    <location>
        <begin position="23"/>
        <end position="44"/>
    </location>
</feature>
<comment type="similarity">
    <text evidence="1 7">Belongs to the peptidase S10 family.</text>
</comment>
<proteinExistence type="inferred from homology"/>
<keyword evidence="2 7" id="KW-0121">Carboxypeptidase</keyword>
<evidence type="ECO:0000256" key="3">
    <source>
        <dbReference type="ARBA" id="ARBA00022670"/>
    </source>
</evidence>
<dbReference type="InterPro" id="IPR001563">
    <property type="entry name" value="Peptidase_S10"/>
</dbReference>
<evidence type="ECO:0000256" key="1">
    <source>
        <dbReference type="ARBA" id="ARBA00009431"/>
    </source>
</evidence>
<dbReference type="GeneTree" id="ENSGT00880000138014"/>